<protein>
    <submittedName>
        <fullName evidence="1">Uncharacterized protein</fullName>
    </submittedName>
</protein>
<reference evidence="1 2" key="1">
    <citation type="journal article" date="2017" name="Biotechnol. Biofuels">
        <title>Differential beta-glucosidase expression as a function of carbon source availability in Talaromyces amestolkiae: a genomic and proteomic approach.</title>
        <authorList>
            <person name="de Eugenio L.I."/>
            <person name="Mendez-Liter J.A."/>
            <person name="Nieto-Dominguez M."/>
            <person name="Alonso L."/>
            <person name="Gil-Munoz J."/>
            <person name="Barriuso J."/>
            <person name="Prieto A."/>
            <person name="Martinez M.J."/>
        </authorList>
    </citation>
    <scope>NUCLEOTIDE SEQUENCE [LARGE SCALE GENOMIC DNA]</scope>
    <source>
        <strain evidence="1 2">CIB</strain>
    </source>
</reference>
<sequence>MAKKSKPTSSSHIKSFFDDFPDFVPEPPAGLRENFARLAAHRQWKNGSKNYKRNWNKYVRMEFDSEFGTNYTRLESWQNLCTELGIERLPSITQCKKALSVVNVNIVDLMDCRRSGKKPRLFSSLNALRKYTKENDLFFPRDAAKEEGFVKILLKHIL</sequence>
<dbReference type="PANTHER" id="PTHR38846:SF1">
    <property type="entry name" value="C3H1-TYPE DOMAIN-CONTAINING PROTEIN"/>
    <property type="match status" value="1"/>
</dbReference>
<dbReference type="OrthoDB" id="6105938at2759"/>
<name>A0A364L598_TALAM</name>
<proteinExistence type="predicted"/>
<dbReference type="RefSeq" id="XP_040735490.1">
    <property type="nucleotide sequence ID" value="XM_040879631.1"/>
</dbReference>
<evidence type="ECO:0000313" key="2">
    <source>
        <dbReference type="Proteomes" id="UP000249363"/>
    </source>
</evidence>
<gene>
    <name evidence="1" type="ORF">BHQ10_006986</name>
</gene>
<dbReference type="AlphaFoldDB" id="A0A364L598"/>
<evidence type="ECO:0000313" key="1">
    <source>
        <dbReference type="EMBL" id="RAO70974.1"/>
    </source>
</evidence>
<dbReference type="PANTHER" id="PTHR38846">
    <property type="entry name" value="C3H1-TYPE DOMAIN-CONTAINING PROTEIN"/>
    <property type="match status" value="1"/>
</dbReference>
<keyword evidence="2" id="KW-1185">Reference proteome</keyword>
<accession>A0A364L598</accession>
<dbReference type="Proteomes" id="UP000249363">
    <property type="component" value="Unassembled WGS sequence"/>
</dbReference>
<dbReference type="EMBL" id="MIKG01000014">
    <property type="protein sequence ID" value="RAO70974.1"/>
    <property type="molecule type" value="Genomic_DNA"/>
</dbReference>
<organism evidence="1 2">
    <name type="scientific">Talaromyces amestolkiae</name>
    <dbReference type="NCBI Taxonomy" id="1196081"/>
    <lineage>
        <taxon>Eukaryota</taxon>
        <taxon>Fungi</taxon>
        <taxon>Dikarya</taxon>
        <taxon>Ascomycota</taxon>
        <taxon>Pezizomycotina</taxon>
        <taxon>Eurotiomycetes</taxon>
        <taxon>Eurotiomycetidae</taxon>
        <taxon>Eurotiales</taxon>
        <taxon>Trichocomaceae</taxon>
        <taxon>Talaromyces</taxon>
        <taxon>Talaromyces sect. Talaromyces</taxon>
    </lineage>
</organism>
<dbReference type="GeneID" id="63796202"/>
<dbReference type="STRING" id="1196081.A0A364L598"/>
<comment type="caution">
    <text evidence="1">The sequence shown here is derived from an EMBL/GenBank/DDBJ whole genome shotgun (WGS) entry which is preliminary data.</text>
</comment>